<sequence length="975" mass="113771">MDINKSDIIIRKFFSTFAQIIVQSRFNFQKDEIKKESKWFNIRLNDIQRIEEDPVIYNYKKIPIPDFLPLIIDIYLDISPCLSTQKVYIKNEDEKDSFVEIDASSSINNNNNTYDHHKSSTHHREKKKILLLERWRLSLNSTEINKKLESSITYKKAIIFFRTLYMQIRMMPTYKLLKRLRMKNKELDPSEPRPHIIYKISNAIGQLSQNYEEIGFDAPFNARDMTEKSFGNVETVRGVFSIYISYRKYCQIIFKDIPIQSSEDKQYQEYNNEDNITNELLKTLRPRSFQPNPQNFSPSKSRRPQSILSLKRNINDSNNNNNENNNESNYKIDLGKENQFNSVNQNSNLIDVNEITIRNNAKKQYRDGLSKSSSVSSLSFKYKYMQDKDYGNIAQNNDNSQNGSNKQISNPNNIKNVLQQFKQLNISNKEFTNNLYDSIVYTRSRSSLDEENSNSYMINNQMNTNNQKFENSKAFNDLNFYKLNQDSIPNEYSYLSGSNTNMNNIDLRKNYNNFKNGNTMTILTTINNNNNNNNSNNNTKAPSLKSFNTSCPSPHSTRSTNSSFVNLFSLSDIEIDSEPSLVNVPTFATLPQNKNLKDNGTNEATFSNTNSITNSYLNHSAFKNVLPHQNLNYNEDLDDSLLLQDFYYSPQKSSFASLDIKRRSLNSPFLKKKSSLSSMQNNSNNNLTIEYHNENIDDYYNKNFHNENLYKSSSIKFNFNSEYYRRQSDSIIPSGNHHRNQLSSFYKYKSLNNIYQKDKDINQKMVSFYNSNNNYESGGRNGFNRGNFNNLNEFDFDNVRDFNLIQKSRKLNNNNNNSLNNKLNNNSNYNRHSDPNINTNSYENSNNNPPSISLTSPSPVPFKPRKSITIQNNSPPSSSSSSMNSSRNHSYDNISTSAPINYPTFSRRHYAAEANYYHYGSYGSDNYDAYLHPFRPIYEDEAFNSYDHYHLHPYSHSPRYYYNSNPNLSERREKL</sequence>
<dbReference type="PANTHER" id="PTHR13430:SF4">
    <property type="entry name" value="AUTOPHAGY-RELATED PROTEIN 13"/>
    <property type="match status" value="1"/>
</dbReference>
<feature type="region of interest" description="Disordered" evidence="4">
    <location>
        <begin position="809"/>
        <end position="899"/>
    </location>
</feature>
<dbReference type="OrthoDB" id="70161at2759"/>
<reference evidence="6 7" key="1">
    <citation type="submission" date="2016-08" db="EMBL/GenBank/DDBJ databases">
        <title>A Parts List for Fungal Cellulosomes Revealed by Comparative Genomics.</title>
        <authorList>
            <consortium name="DOE Joint Genome Institute"/>
            <person name="Haitjema C.H."/>
            <person name="Gilmore S.P."/>
            <person name="Henske J.K."/>
            <person name="Solomon K.V."/>
            <person name="De Groot R."/>
            <person name="Kuo A."/>
            <person name="Mondo S.J."/>
            <person name="Salamov A.A."/>
            <person name="Labutti K."/>
            <person name="Zhao Z."/>
            <person name="Chiniquy J."/>
            <person name="Barry K."/>
            <person name="Brewer H.M."/>
            <person name="Purvine S.O."/>
            <person name="Wright A.T."/>
            <person name="Boxma B."/>
            <person name="Van Alen T."/>
            <person name="Hackstein J.H."/>
            <person name="Baker S.E."/>
            <person name="Grigoriev I.V."/>
            <person name="O'Malley M.A."/>
        </authorList>
    </citation>
    <scope>NUCLEOTIDE SEQUENCE [LARGE SCALE GENOMIC DNA]</scope>
    <source>
        <strain evidence="6 7">S4</strain>
    </source>
</reference>
<gene>
    <name evidence="6" type="ORF">BCR32DRAFT_272948</name>
</gene>
<evidence type="ECO:0000256" key="2">
    <source>
        <dbReference type="ARBA" id="ARBA00023006"/>
    </source>
</evidence>
<organism evidence="6 7">
    <name type="scientific">Anaeromyces robustus</name>
    <dbReference type="NCBI Taxonomy" id="1754192"/>
    <lineage>
        <taxon>Eukaryota</taxon>
        <taxon>Fungi</taxon>
        <taxon>Fungi incertae sedis</taxon>
        <taxon>Chytridiomycota</taxon>
        <taxon>Chytridiomycota incertae sedis</taxon>
        <taxon>Neocallimastigomycetes</taxon>
        <taxon>Neocallimastigales</taxon>
        <taxon>Neocallimastigaceae</taxon>
        <taxon>Anaeromyces</taxon>
    </lineage>
</organism>
<dbReference type="GO" id="GO:1990316">
    <property type="term" value="C:Atg1/ULK1 kinase complex"/>
    <property type="evidence" value="ECO:0007669"/>
    <property type="project" value="InterPro"/>
</dbReference>
<feature type="region of interest" description="Disordered" evidence="4">
    <location>
        <begin position="286"/>
        <end position="305"/>
    </location>
</feature>
<proteinExistence type="inferred from homology"/>
<evidence type="ECO:0000256" key="4">
    <source>
        <dbReference type="SAM" id="MobiDB-lite"/>
    </source>
</evidence>
<comment type="caution">
    <text evidence="6">The sequence shown here is derived from an EMBL/GenBank/DDBJ whole genome shotgun (WGS) entry which is preliminary data.</text>
</comment>
<dbReference type="Gene3D" id="3.30.900.10">
    <property type="entry name" value="HORMA domain"/>
    <property type="match status" value="1"/>
</dbReference>
<dbReference type="InterPro" id="IPR036570">
    <property type="entry name" value="HORMA_dom_sf"/>
</dbReference>
<dbReference type="Proteomes" id="UP000193944">
    <property type="component" value="Unassembled WGS sequence"/>
</dbReference>
<dbReference type="GO" id="GO:0005829">
    <property type="term" value="C:cytosol"/>
    <property type="evidence" value="ECO:0007669"/>
    <property type="project" value="TreeGrafter"/>
</dbReference>
<dbReference type="InterPro" id="IPR040182">
    <property type="entry name" value="ATG13"/>
</dbReference>
<protein>
    <recommendedName>
        <fullName evidence="3">Autophagy-related protein 13</fullName>
    </recommendedName>
</protein>
<feature type="domain" description="Autophagy-related protein 13 N-terminal" evidence="5">
    <location>
        <begin position="10"/>
        <end position="251"/>
    </location>
</feature>
<feature type="compositionally biased region" description="Low complexity" evidence="4">
    <location>
        <begin position="872"/>
        <end position="888"/>
    </location>
</feature>
<evidence type="ECO:0000256" key="1">
    <source>
        <dbReference type="ARBA" id="ARBA00005246"/>
    </source>
</evidence>
<feature type="compositionally biased region" description="Low complexity" evidence="4">
    <location>
        <begin position="811"/>
        <end position="857"/>
    </location>
</feature>
<keyword evidence="7" id="KW-1185">Reference proteome</keyword>
<dbReference type="AlphaFoldDB" id="A0A1Y1VUY1"/>
<dbReference type="GO" id="GO:0000423">
    <property type="term" value="P:mitophagy"/>
    <property type="evidence" value="ECO:0007669"/>
    <property type="project" value="TreeGrafter"/>
</dbReference>
<feature type="compositionally biased region" description="Polar residues" evidence="4">
    <location>
        <begin position="289"/>
        <end position="305"/>
    </location>
</feature>
<accession>A0A1Y1VUY1</accession>
<evidence type="ECO:0000259" key="5">
    <source>
        <dbReference type="Pfam" id="PF10033"/>
    </source>
</evidence>
<dbReference type="GO" id="GO:0034727">
    <property type="term" value="P:piecemeal microautophagy of the nucleus"/>
    <property type="evidence" value="ECO:0007669"/>
    <property type="project" value="TreeGrafter"/>
</dbReference>
<dbReference type="GO" id="GO:0000407">
    <property type="term" value="C:phagophore assembly site"/>
    <property type="evidence" value="ECO:0007669"/>
    <property type="project" value="TreeGrafter"/>
</dbReference>
<dbReference type="EMBL" id="MCFG01000495">
    <property type="protein sequence ID" value="ORX64826.1"/>
    <property type="molecule type" value="Genomic_DNA"/>
</dbReference>
<evidence type="ECO:0000313" key="7">
    <source>
        <dbReference type="Proteomes" id="UP000193944"/>
    </source>
</evidence>
<name>A0A1Y1VUY1_9FUNG</name>
<dbReference type="STRING" id="1754192.A0A1Y1VUY1"/>
<dbReference type="GO" id="GO:0034497">
    <property type="term" value="P:protein localization to phagophore assembly site"/>
    <property type="evidence" value="ECO:0007669"/>
    <property type="project" value="TreeGrafter"/>
</dbReference>
<feature type="region of interest" description="Disordered" evidence="4">
    <location>
        <begin position="391"/>
        <end position="411"/>
    </location>
</feature>
<reference evidence="6 7" key="2">
    <citation type="submission" date="2016-08" db="EMBL/GenBank/DDBJ databases">
        <title>Pervasive Adenine N6-methylation of Active Genes in Fungi.</title>
        <authorList>
            <consortium name="DOE Joint Genome Institute"/>
            <person name="Mondo S.J."/>
            <person name="Dannebaum R.O."/>
            <person name="Kuo R.C."/>
            <person name="Labutti K."/>
            <person name="Haridas S."/>
            <person name="Kuo A."/>
            <person name="Salamov A."/>
            <person name="Ahrendt S.R."/>
            <person name="Lipzen A."/>
            <person name="Sullivan W."/>
            <person name="Andreopoulos W.B."/>
            <person name="Clum A."/>
            <person name="Lindquist E."/>
            <person name="Daum C."/>
            <person name="Ramamoorthy G.K."/>
            <person name="Gryganskyi A."/>
            <person name="Culley D."/>
            <person name="Magnuson J.K."/>
            <person name="James T.Y."/>
            <person name="O'Malley M.A."/>
            <person name="Stajich J.E."/>
            <person name="Spatafora J.W."/>
            <person name="Visel A."/>
            <person name="Grigoriev I.V."/>
        </authorList>
    </citation>
    <scope>NUCLEOTIDE SEQUENCE [LARGE SCALE GENOMIC DNA]</scope>
    <source>
        <strain evidence="6 7">S4</strain>
    </source>
</reference>
<evidence type="ECO:0000313" key="6">
    <source>
        <dbReference type="EMBL" id="ORX64826.1"/>
    </source>
</evidence>
<comment type="similarity">
    <text evidence="1 3">Belongs to the ATG13 family. Fungi subfamily.</text>
</comment>
<feature type="compositionally biased region" description="Polar residues" evidence="4">
    <location>
        <begin position="393"/>
        <end position="411"/>
    </location>
</feature>
<keyword evidence="2 3" id="KW-0072">Autophagy</keyword>
<dbReference type="PANTHER" id="PTHR13430">
    <property type="match status" value="1"/>
</dbReference>
<dbReference type="Pfam" id="PF10033">
    <property type="entry name" value="ATG13"/>
    <property type="match status" value="1"/>
</dbReference>
<dbReference type="InterPro" id="IPR018731">
    <property type="entry name" value="Atg13_N"/>
</dbReference>
<evidence type="ECO:0000256" key="3">
    <source>
        <dbReference type="RuleBase" id="RU361214"/>
    </source>
</evidence>